<comment type="subcellular location">
    <subcellularLocation>
        <location evidence="2">Host cytoplasm</location>
    </subcellularLocation>
    <subcellularLocation>
        <location evidence="1">Host nucleus</location>
    </subcellularLocation>
    <subcellularLocation>
        <location evidence="3">Virion tegument</location>
    </subcellularLocation>
</comment>
<protein>
    <submittedName>
        <fullName evidence="11">UL21 protein</fullName>
    </submittedName>
</protein>
<evidence type="ECO:0000256" key="5">
    <source>
        <dbReference type="ARBA" id="ARBA00011688"/>
    </source>
</evidence>
<dbReference type="GO" id="GO:0019033">
    <property type="term" value="C:viral tegument"/>
    <property type="evidence" value="ECO:0007669"/>
    <property type="project" value="UniProtKB-SubCell"/>
</dbReference>
<evidence type="ECO:0000256" key="8">
    <source>
        <dbReference type="ARBA" id="ARBA00022844"/>
    </source>
</evidence>
<accession>A0A2Z5WLR1</accession>
<gene>
    <name evidence="11" type="primary">UL21</name>
</gene>
<dbReference type="InterPro" id="IPR004936">
    <property type="entry name" value="Herpes_UL21"/>
</dbReference>
<name>A0A2Z5WLR1_SUHV</name>
<evidence type="ECO:0000256" key="6">
    <source>
        <dbReference type="ARBA" id="ARBA00022562"/>
    </source>
</evidence>
<evidence type="ECO:0000313" key="11">
    <source>
        <dbReference type="EMBL" id="BBG06516.1"/>
    </source>
</evidence>
<keyword evidence="7" id="KW-0920">Virion tegument</keyword>
<dbReference type="Pfam" id="PF03252">
    <property type="entry name" value="Herpes_UL21"/>
    <property type="match status" value="1"/>
</dbReference>
<proteinExistence type="inferred from homology"/>
<dbReference type="EMBL" id="AP018925">
    <property type="protein sequence ID" value="BBG06516.1"/>
    <property type="molecule type" value="Genomic_DNA"/>
</dbReference>
<evidence type="ECO:0000256" key="3">
    <source>
        <dbReference type="ARBA" id="ARBA00004535"/>
    </source>
</evidence>
<feature type="region of interest" description="Disordered" evidence="10">
    <location>
        <begin position="339"/>
        <end position="370"/>
    </location>
</feature>
<evidence type="ECO:0000256" key="9">
    <source>
        <dbReference type="ARBA" id="ARBA00023200"/>
    </source>
</evidence>
<feature type="compositionally biased region" description="Gly residues" evidence="10">
    <location>
        <begin position="353"/>
        <end position="368"/>
    </location>
</feature>
<evidence type="ECO:0000256" key="1">
    <source>
        <dbReference type="ARBA" id="ARBA00004147"/>
    </source>
</evidence>
<evidence type="ECO:0000256" key="10">
    <source>
        <dbReference type="SAM" id="MobiDB-lite"/>
    </source>
</evidence>
<keyword evidence="8" id="KW-0946">Virion</keyword>
<keyword evidence="6" id="KW-1048">Host nucleus</keyword>
<keyword evidence="9" id="KW-1035">Host cytoplasm</keyword>
<comment type="subunit">
    <text evidence="5">Interacts (via C-terminus) with UL16.</text>
</comment>
<evidence type="ECO:0000256" key="4">
    <source>
        <dbReference type="ARBA" id="ARBA00010934"/>
    </source>
</evidence>
<evidence type="ECO:0000256" key="7">
    <source>
        <dbReference type="ARBA" id="ARBA00022580"/>
    </source>
</evidence>
<sequence length="535" mass="55934">MEFEYQSTIVHQGVLFYIADGGDRAYFVHGGCIVSVHRRSREIGKFGLTLRGNAPGNRVVANYVRTELARLGRAWAAPQGSDDVFVDALGLLLPLTELDLCGRAELDVYDPYLVECMVSLPASALSLTLVHDRQQDRVLELLAEPAIVHPSSGFVYAVNEACFALVQAYLSELPSSLQVLTEGLFDGIPGVRPPLSGETRPTAVVVKGGRAAPTLSVRPRRYAERALRATVVSDFVQVRYIPATRRIWATRGGSLSLQMLCDLVAGADAILRRAACASDDASAAVVEAVSAVAADPFFGTGSTSLTGAQRFALYQFILARWHLPSCYAALEGMLDTLDERPGAGAGDDEDGGEGGGGGGNGNGNGNGGASRAASAVAHAVNRVLREATVFGEVMRMLVNAAVVHAPALAPIVSAAPAGASPPTTKHAREDAATGLEMAVMMSDAEANAPAPGVCELVEAAGARVLDGLYAGRGLVAATAPVGRALRLTSAVCAEAALLTAFGDSPAALRGAQYLFQLFRARLARANISIVLNKNR</sequence>
<dbReference type="GO" id="GO:0042025">
    <property type="term" value="C:host cell nucleus"/>
    <property type="evidence" value="ECO:0007669"/>
    <property type="project" value="UniProtKB-SubCell"/>
</dbReference>
<dbReference type="GO" id="GO:0030430">
    <property type="term" value="C:host cell cytoplasm"/>
    <property type="evidence" value="ECO:0007669"/>
    <property type="project" value="UniProtKB-SubCell"/>
</dbReference>
<evidence type="ECO:0000256" key="2">
    <source>
        <dbReference type="ARBA" id="ARBA00004192"/>
    </source>
</evidence>
<organism evidence="11">
    <name type="scientific">Suid herpesvirus 1</name>
    <name type="common">SuHV-1</name>
    <name type="synonym">Pseudorabies virus</name>
    <dbReference type="NCBI Taxonomy" id="10345"/>
    <lineage>
        <taxon>Viruses</taxon>
        <taxon>Duplodnaviria</taxon>
        <taxon>Heunggongvirae</taxon>
        <taxon>Peploviricota</taxon>
        <taxon>Herviviricetes</taxon>
        <taxon>Herpesvirales</taxon>
        <taxon>Orthoherpesviridae</taxon>
        <taxon>Alphaherpesvirinae</taxon>
        <taxon>Varicellovirus</taxon>
        <taxon>Varicellovirus suidalpha1</taxon>
    </lineage>
</organism>
<reference evidence="11" key="1">
    <citation type="journal article" date="2019" name="Virus Genes">
        <title>Isolation and molecular characterization of a variant of Chinese gC-genotype II pseudorabies virus from a hunting dog infected by biting a wild boar in Japan and its pathogenicity in a mouse model.</title>
        <authorList>
            <person name="Minamiguchi K."/>
            <person name="Kojima S."/>
            <person name="Sakumoto K."/>
            <person name="Kirisawa R."/>
        </authorList>
    </citation>
    <scope>NUCLEOTIDE SEQUENCE</scope>
    <source>
        <strain evidence="11">MY-1</strain>
    </source>
</reference>
<comment type="similarity">
    <text evidence="4">Belongs to the alphaherpesvirinae UL21 protein family.</text>
</comment>